<protein>
    <submittedName>
        <fullName evidence="2">BQ2448_6640 protein</fullName>
    </submittedName>
</protein>
<dbReference type="AlphaFoldDB" id="A0A238FSJ8"/>
<keyword evidence="3" id="KW-1185">Reference proteome</keyword>
<accession>A0A238FSJ8</accession>
<reference evidence="3" key="1">
    <citation type="submission" date="2016-09" db="EMBL/GenBank/DDBJ databases">
        <authorList>
            <person name="Jeantristanb JTB J.-T."/>
            <person name="Ricardo R."/>
        </authorList>
    </citation>
    <scope>NUCLEOTIDE SEQUENCE [LARGE SCALE GENOMIC DNA]</scope>
</reference>
<dbReference type="STRING" id="269621.A0A238FSJ8"/>
<name>A0A238FSJ8_9BASI</name>
<organism evidence="2 3">
    <name type="scientific">Microbotryum intermedium</name>
    <dbReference type="NCBI Taxonomy" id="269621"/>
    <lineage>
        <taxon>Eukaryota</taxon>
        <taxon>Fungi</taxon>
        <taxon>Dikarya</taxon>
        <taxon>Basidiomycota</taxon>
        <taxon>Pucciniomycotina</taxon>
        <taxon>Microbotryomycetes</taxon>
        <taxon>Microbotryales</taxon>
        <taxon>Microbotryaceae</taxon>
        <taxon>Microbotryum</taxon>
    </lineage>
</organism>
<dbReference type="EMBL" id="FMSP01000020">
    <property type="protein sequence ID" value="SCV74208.1"/>
    <property type="molecule type" value="Genomic_DNA"/>
</dbReference>
<evidence type="ECO:0000313" key="3">
    <source>
        <dbReference type="Proteomes" id="UP000198372"/>
    </source>
</evidence>
<dbReference type="Proteomes" id="UP000198372">
    <property type="component" value="Unassembled WGS sequence"/>
</dbReference>
<evidence type="ECO:0000256" key="1">
    <source>
        <dbReference type="SAM" id="MobiDB-lite"/>
    </source>
</evidence>
<gene>
    <name evidence="2" type="ORF">BQ2448_6640</name>
</gene>
<feature type="compositionally biased region" description="Pro residues" evidence="1">
    <location>
        <begin position="22"/>
        <end position="39"/>
    </location>
</feature>
<dbReference type="OrthoDB" id="205569at2759"/>
<proteinExistence type="predicted"/>
<feature type="compositionally biased region" description="Low complexity" evidence="1">
    <location>
        <begin position="40"/>
        <end position="53"/>
    </location>
</feature>
<evidence type="ECO:0000313" key="2">
    <source>
        <dbReference type="EMBL" id="SCV74208.1"/>
    </source>
</evidence>
<feature type="region of interest" description="Disordered" evidence="1">
    <location>
        <begin position="1"/>
        <end position="53"/>
    </location>
</feature>
<sequence length="167" mass="16789">MSTNYQAHQHARRNDAQVNAGPTPPPPTGDAPPPPPPPASSSSSATVTGLPTPFAAIGASAPAATISAAPQLRDLKKESTAFMPSHLRKKKAATALASIAATAGLGSIDAARGSGEGGSAIPERANLLGALKDAGIGGQKPLGAGQTKAERAKEDYARFEAEMAEFL</sequence>